<evidence type="ECO:0000313" key="6">
    <source>
        <dbReference type="Proteomes" id="UP000219215"/>
    </source>
</evidence>
<dbReference type="PROSITE" id="PS01124">
    <property type="entry name" value="HTH_ARAC_FAMILY_2"/>
    <property type="match status" value="1"/>
</dbReference>
<dbReference type="InterPro" id="IPR018060">
    <property type="entry name" value="HTH_AraC"/>
</dbReference>
<dbReference type="GO" id="GO:0043565">
    <property type="term" value="F:sequence-specific DNA binding"/>
    <property type="evidence" value="ECO:0007669"/>
    <property type="project" value="InterPro"/>
</dbReference>
<protein>
    <recommendedName>
        <fullName evidence="4">HTH araC/xylS-type domain-containing protein</fullName>
    </recommendedName>
</protein>
<dbReference type="SMART" id="SM00342">
    <property type="entry name" value="HTH_ARAC"/>
    <property type="match status" value="1"/>
</dbReference>
<keyword evidence="1" id="KW-0805">Transcription regulation</keyword>
<evidence type="ECO:0000259" key="4">
    <source>
        <dbReference type="PROSITE" id="PS01124"/>
    </source>
</evidence>
<reference evidence="6" key="1">
    <citation type="submission" date="2017-09" db="EMBL/GenBank/DDBJ databases">
        <authorList>
            <person name="Regsiter A."/>
            <person name="William W."/>
        </authorList>
    </citation>
    <scope>NUCLEOTIDE SEQUENCE [LARGE SCALE GENOMIC DNA]</scope>
    <source>
        <strain evidence="6">500-1</strain>
    </source>
</reference>
<organism evidence="5 6">
    <name type="scientific">Pseudodesulfovibrio profundus</name>
    <dbReference type="NCBI Taxonomy" id="57320"/>
    <lineage>
        <taxon>Bacteria</taxon>
        <taxon>Pseudomonadati</taxon>
        <taxon>Thermodesulfobacteriota</taxon>
        <taxon>Desulfovibrionia</taxon>
        <taxon>Desulfovibrionales</taxon>
        <taxon>Desulfovibrionaceae</taxon>
    </lineage>
</organism>
<dbReference type="RefSeq" id="WP_097012195.1">
    <property type="nucleotide sequence ID" value="NZ_LT907975.1"/>
</dbReference>
<dbReference type="SUPFAM" id="SSF46689">
    <property type="entry name" value="Homeodomain-like"/>
    <property type="match status" value="1"/>
</dbReference>
<dbReference type="PANTHER" id="PTHR46796">
    <property type="entry name" value="HTH-TYPE TRANSCRIPTIONAL ACTIVATOR RHAS-RELATED"/>
    <property type="match status" value="1"/>
</dbReference>
<dbReference type="InterPro" id="IPR009057">
    <property type="entry name" value="Homeodomain-like_sf"/>
</dbReference>
<evidence type="ECO:0000256" key="1">
    <source>
        <dbReference type="ARBA" id="ARBA00023015"/>
    </source>
</evidence>
<dbReference type="InterPro" id="IPR050204">
    <property type="entry name" value="AraC_XylS_family_regulators"/>
</dbReference>
<proteinExistence type="predicted"/>
<evidence type="ECO:0000313" key="5">
    <source>
        <dbReference type="EMBL" id="SOB59311.1"/>
    </source>
</evidence>
<dbReference type="KEGG" id="pprf:DPRO_2404"/>
<dbReference type="EMBL" id="LT907975">
    <property type="protein sequence ID" value="SOB59311.1"/>
    <property type="molecule type" value="Genomic_DNA"/>
</dbReference>
<gene>
    <name evidence="5" type="ORF">DPRO_2404</name>
</gene>
<feature type="domain" description="HTH araC/xylS-type" evidence="4">
    <location>
        <begin position="151"/>
        <end position="250"/>
    </location>
</feature>
<dbReference type="AlphaFoldDB" id="A0A2C8F9T2"/>
<name>A0A2C8F9T2_9BACT</name>
<dbReference type="OrthoDB" id="9802263at2"/>
<dbReference type="Gene3D" id="1.10.10.60">
    <property type="entry name" value="Homeodomain-like"/>
    <property type="match status" value="1"/>
</dbReference>
<evidence type="ECO:0000256" key="2">
    <source>
        <dbReference type="ARBA" id="ARBA00023125"/>
    </source>
</evidence>
<dbReference type="PANTHER" id="PTHR46796:SF12">
    <property type="entry name" value="HTH-TYPE DNA-BINDING TRANSCRIPTIONAL ACTIVATOR EUTR"/>
    <property type="match status" value="1"/>
</dbReference>
<keyword evidence="2" id="KW-0238">DNA-binding</keyword>
<keyword evidence="6" id="KW-1185">Reference proteome</keyword>
<dbReference type="GO" id="GO:0003700">
    <property type="term" value="F:DNA-binding transcription factor activity"/>
    <property type="evidence" value="ECO:0007669"/>
    <property type="project" value="InterPro"/>
</dbReference>
<keyword evidence="3" id="KW-0804">Transcription</keyword>
<accession>A0A2C8F9T2</accession>
<evidence type="ECO:0000256" key="3">
    <source>
        <dbReference type="ARBA" id="ARBA00023163"/>
    </source>
</evidence>
<dbReference type="Proteomes" id="UP000219215">
    <property type="component" value="Chromosome DPRO"/>
</dbReference>
<dbReference type="Pfam" id="PF12833">
    <property type="entry name" value="HTH_18"/>
    <property type="match status" value="1"/>
</dbReference>
<sequence length="265" mass="30006">MYKGCGPEEWRSFLVRIATHGPHIAHGLSIDDHELFISPTSHEVDVITPTNSHAFNLSFPKEELDNLIRKHGSETFFKQLRLGGCFRPSPESLQRLCGVLVQATSVAESSKEPQRLRSMCEDVVHAFGQCLSTTSSSIRQMSPNARRRIVRRVIDFIRSRPHENCKLAELCKAAEVSERSLLYAFKLELGMTPKAYLKIYRLHGVFRELRSGNCSSITEAATRWGFWHMGQFGVDYKEMFGELPSETLRAKSPTVHLMKTTPPAT</sequence>